<feature type="compositionally biased region" description="Low complexity" evidence="1">
    <location>
        <begin position="33"/>
        <end position="53"/>
    </location>
</feature>
<dbReference type="EMBL" id="DS016987">
    <property type="protein sequence ID" value="KMU85120.1"/>
    <property type="molecule type" value="Genomic_DNA"/>
</dbReference>
<dbReference type="Gene3D" id="3.50.70.10">
    <property type="match status" value="1"/>
</dbReference>
<dbReference type="OrthoDB" id="18193at2759"/>
<dbReference type="VEuPathDB" id="FungiDB:CIHG_02902"/>
<organism evidence="4 5">
    <name type="scientific">Coccidioides immitis H538.4</name>
    <dbReference type="NCBI Taxonomy" id="396776"/>
    <lineage>
        <taxon>Eukaryota</taxon>
        <taxon>Fungi</taxon>
        <taxon>Dikarya</taxon>
        <taxon>Ascomycota</taxon>
        <taxon>Pezizomycotina</taxon>
        <taxon>Eurotiomycetes</taxon>
        <taxon>Eurotiomycetidae</taxon>
        <taxon>Onygenales</taxon>
        <taxon>Onygenaceae</taxon>
        <taxon>Coccidioides</taxon>
    </lineage>
</organism>
<protein>
    <recommendedName>
        <fullName evidence="3">Chalcone isomerase domain-containing protein</fullName>
    </recommendedName>
</protein>
<proteinExistence type="predicted"/>
<dbReference type="Proteomes" id="UP000054563">
    <property type="component" value="Unassembled WGS sequence"/>
</dbReference>
<accession>A0A0J8RJ32</accession>
<gene>
    <name evidence="4" type="ORF">CIHG_02902</name>
</gene>
<keyword evidence="2" id="KW-1133">Transmembrane helix</keyword>
<dbReference type="Pfam" id="PF16035">
    <property type="entry name" value="Chalcone_2"/>
    <property type="match status" value="1"/>
</dbReference>
<dbReference type="STRING" id="396776.A0A0J8RJ32"/>
<evidence type="ECO:0000256" key="1">
    <source>
        <dbReference type="SAM" id="MobiDB-lite"/>
    </source>
</evidence>
<evidence type="ECO:0000313" key="5">
    <source>
        <dbReference type="Proteomes" id="UP000054563"/>
    </source>
</evidence>
<feature type="domain" description="Chalcone isomerase" evidence="3">
    <location>
        <begin position="138"/>
        <end position="342"/>
    </location>
</feature>
<feature type="transmembrane region" description="Helical" evidence="2">
    <location>
        <begin position="66"/>
        <end position="88"/>
    </location>
</feature>
<dbReference type="InterPro" id="IPR016087">
    <property type="entry name" value="Chalcone_isomerase"/>
</dbReference>
<dbReference type="AlphaFoldDB" id="A0A0J8RJ32"/>
<reference evidence="5" key="1">
    <citation type="journal article" date="2010" name="Genome Res.">
        <title>Population genomic sequencing of Coccidioides fungi reveals recent hybridization and transposon control.</title>
        <authorList>
            <person name="Neafsey D.E."/>
            <person name="Barker B.M."/>
            <person name="Sharpton T.J."/>
            <person name="Stajich J.E."/>
            <person name="Park D.J."/>
            <person name="Whiston E."/>
            <person name="Hung C.-Y."/>
            <person name="McMahan C."/>
            <person name="White J."/>
            <person name="Sykes S."/>
            <person name="Heiman D."/>
            <person name="Young S."/>
            <person name="Zeng Q."/>
            <person name="Abouelleil A."/>
            <person name="Aftuck L."/>
            <person name="Bessette D."/>
            <person name="Brown A."/>
            <person name="FitzGerald M."/>
            <person name="Lui A."/>
            <person name="Macdonald J.P."/>
            <person name="Priest M."/>
            <person name="Orbach M.J."/>
            <person name="Galgiani J.N."/>
            <person name="Kirkland T.N."/>
            <person name="Cole G.T."/>
            <person name="Birren B.W."/>
            <person name="Henn M.R."/>
            <person name="Taylor J.W."/>
            <person name="Rounsley S.D."/>
        </authorList>
    </citation>
    <scope>NUCLEOTIDE SEQUENCE [LARGE SCALE GENOMIC DNA]</scope>
    <source>
        <strain evidence="5">H538.4</strain>
    </source>
</reference>
<feature type="region of interest" description="Disordered" evidence="1">
    <location>
        <begin position="29"/>
        <end position="57"/>
    </location>
</feature>
<dbReference type="PANTHER" id="PTHR47284:SF3">
    <property type="entry name" value="FATTY-ACID-BINDING PROTEIN 2"/>
    <property type="match status" value="1"/>
</dbReference>
<keyword evidence="2" id="KW-0472">Membrane</keyword>
<evidence type="ECO:0000256" key="2">
    <source>
        <dbReference type="SAM" id="Phobius"/>
    </source>
</evidence>
<evidence type="ECO:0000259" key="3">
    <source>
        <dbReference type="Pfam" id="PF16035"/>
    </source>
</evidence>
<keyword evidence="2" id="KW-0812">Transmembrane</keyword>
<evidence type="ECO:0000313" key="4">
    <source>
        <dbReference type="EMBL" id="KMU85120.1"/>
    </source>
</evidence>
<dbReference type="PANTHER" id="PTHR47284">
    <property type="entry name" value="FATTY-ACID-BINDING PROTEIN 2"/>
    <property type="match status" value="1"/>
</dbReference>
<name>A0A0J8RJ32_COCIT</name>
<dbReference type="InterPro" id="IPR016088">
    <property type="entry name" value="Chalcone_isomerase_3-sand"/>
</dbReference>
<sequence length="432" mass="46691">MSSHLPIRRTLCQCVRSNPGSALRHFPQRQQTRLLSSSRSLRAAANPLRNASRSGRKSHTEYKRSIVLSAAGMASCAVAMFGVINIYFPQGVQKDDSKDGIDNGAIKLDGPPGLAPKDDSTTLKNPEHDYLLVLRAGTVTSLLIVVYDVAFCNPISDLQTLHVRLGREAAPPSMSGVLRESAETATSLAEEVWIQIHKEGGIRTAIRIVPTRNTDFLHLRDGWVRAITGRAQRANVRAKALASKELDAQPQSEFADDSFGEAMGDFKALLGGGGGGRKSVPKGQTLLLLRDKVGALEILYQPGDAKPSVWLGEVLDERISRLLWLQYLAGKVVASDGARRAIIDEYGISDDTRLSIGFPQGVSHDLLSGDFGISSCLQRTSSLEQSRQFRLAGLQVRVSTDVLVVDEDVGNGALVGDLLESGLDSGAIIWMN</sequence>